<gene>
    <name evidence="1" type="ORF">LTR37_020351</name>
</gene>
<organism evidence="1 2">
    <name type="scientific">Vermiconidia calcicola</name>
    <dbReference type="NCBI Taxonomy" id="1690605"/>
    <lineage>
        <taxon>Eukaryota</taxon>
        <taxon>Fungi</taxon>
        <taxon>Dikarya</taxon>
        <taxon>Ascomycota</taxon>
        <taxon>Pezizomycotina</taxon>
        <taxon>Dothideomycetes</taxon>
        <taxon>Dothideomycetidae</taxon>
        <taxon>Mycosphaerellales</taxon>
        <taxon>Extremaceae</taxon>
        <taxon>Vermiconidia</taxon>
    </lineage>
</organism>
<evidence type="ECO:0000313" key="2">
    <source>
        <dbReference type="Proteomes" id="UP001281147"/>
    </source>
</evidence>
<reference evidence="1" key="1">
    <citation type="submission" date="2023-07" db="EMBL/GenBank/DDBJ databases">
        <title>Black Yeasts Isolated from many extreme environments.</title>
        <authorList>
            <person name="Coleine C."/>
            <person name="Stajich J.E."/>
            <person name="Selbmann L."/>
        </authorList>
    </citation>
    <scope>NUCLEOTIDE SEQUENCE</scope>
    <source>
        <strain evidence="1">CCFEE 5714</strain>
    </source>
</reference>
<dbReference type="Proteomes" id="UP001281147">
    <property type="component" value="Unassembled WGS sequence"/>
</dbReference>
<keyword evidence="2" id="KW-1185">Reference proteome</keyword>
<sequence>MPSFTVFKGSEDGSIKKSETSKPELKGDQVHLKVTASGVCGTDLHYRKGDMVLGHEGVGVVEATGPDVKYMKKGDRVGWGYEHNSCEHCHQCLSGNENYCPERQFYGEADTDQGSFAHGAVWREAFLYPIPEGMKDEAAAPLQCGGATVFNALYSYGIKPTDTVGVMGVGGLGHLAIQFAAKMGCTVVVLSGSDRKKDEAMKLGATEFVATKGVKELKVSHPIDRLLITTSAQPDWEQLLPVLAPQGSISPLSVASGNLEIPYFPIVGNGLRIQGSVVASRHVHRKMLEFAALHNIEPIVEKFPMTEKGIEEAMQKLTDGSIRYRAVLIPQ</sequence>
<dbReference type="EMBL" id="JAUTXU010000350">
    <property type="protein sequence ID" value="KAK3684375.1"/>
    <property type="molecule type" value="Genomic_DNA"/>
</dbReference>
<accession>A0ACC3MBP8</accession>
<name>A0ACC3MBP8_9PEZI</name>
<proteinExistence type="predicted"/>
<evidence type="ECO:0000313" key="1">
    <source>
        <dbReference type="EMBL" id="KAK3684375.1"/>
    </source>
</evidence>
<comment type="caution">
    <text evidence="1">The sequence shown here is derived from an EMBL/GenBank/DDBJ whole genome shotgun (WGS) entry which is preliminary data.</text>
</comment>
<protein>
    <submittedName>
        <fullName evidence="1">Uncharacterized protein</fullName>
    </submittedName>
</protein>